<reference evidence="1 2" key="1">
    <citation type="journal article" date="2021" name="Elife">
        <title>Chloroplast acquisition without the gene transfer in kleptoplastic sea slugs, Plakobranchus ocellatus.</title>
        <authorList>
            <person name="Maeda T."/>
            <person name="Takahashi S."/>
            <person name="Yoshida T."/>
            <person name="Shimamura S."/>
            <person name="Takaki Y."/>
            <person name="Nagai Y."/>
            <person name="Toyoda A."/>
            <person name="Suzuki Y."/>
            <person name="Arimoto A."/>
            <person name="Ishii H."/>
            <person name="Satoh N."/>
            <person name="Nishiyama T."/>
            <person name="Hasebe M."/>
            <person name="Maruyama T."/>
            <person name="Minagawa J."/>
            <person name="Obokata J."/>
            <person name="Shigenobu S."/>
        </authorList>
    </citation>
    <scope>NUCLEOTIDE SEQUENCE [LARGE SCALE GENOMIC DNA]</scope>
</reference>
<keyword evidence="2" id="KW-1185">Reference proteome</keyword>
<evidence type="ECO:0000313" key="1">
    <source>
        <dbReference type="EMBL" id="GFO15205.1"/>
    </source>
</evidence>
<gene>
    <name evidence="1" type="ORF">PoB_004171000</name>
</gene>
<protein>
    <submittedName>
        <fullName evidence="1">Transposon tf2-12 polyprotein</fullName>
    </submittedName>
</protein>
<dbReference type="InterPro" id="IPR043502">
    <property type="entry name" value="DNA/RNA_pol_sf"/>
</dbReference>
<organism evidence="1 2">
    <name type="scientific">Plakobranchus ocellatus</name>
    <dbReference type="NCBI Taxonomy" id="259542"/>
    <lineage>
        <taxon>Eukaryota</taxon>
        <taxon>Metazoa</taxon>
        <taxon>Spiralia</taxon>
        <taxon>Lophotrochozoa</taxon>
        <taxon>Mollusca</taxon>
        <taxon>Gastropoda</taxon>
        <taxon>Heterobranchia</taxon>
        <taxon>Euthyneura</taxon>
        <taxon>Panpulmonata</taxon>
        <taxon>Sacoglossa</taxon>
        <taxon>Placobranchoidea</taxon>
        <taxon>Plakobranchidae</taxon>
        <taxon>Plakobranchus</taxon>
    </lineage>
</organism>
<sequence>MLVRGVNHVVDYVDDLLVHTPTWEEDVRTLRELFRRLQKANFSVRPINCVLGTKRITFLGLEEEAINLQEENVEKVPDCVKTKNEEGSSIFRFS</sequence>
<dbReference type="SUPFAM" id="SSF56672">
    <property type="entry name" value="DNA/RNA polymerases"/>
    <property type="match status" value="1"/>
</dbReference>
<dbReference type="EMBL" id="BLXT01004605">
    <property type="protein sequence ID" value="GFO15205.1"/>
    <property type="molecule type" value="Genomic_DNA"/>
</dbReference>
<evidence type="ECO:0000313" key="2">
    <source>
        <dbReference type="Proteomes" id="UP000735302"/>
    </source>
</evidence>
<dbReference type="InterPro" id="IPR043128">
    <property type="entry name" value="Rev_trsase/Diguanyl_cyclase"/>
</dbReference>
<comment type="caution">
    <text evidence="1">The sequence shown here is derived from an EMBL/GenBank/DDBJ whole genome shotgun (WGS) entry which is preliminary data.</text>
</comment>
<dbReference type="AlphaFoldDB" id="A0AAV4B3K6"/>
<dbReference type="Gene3D" id="3.30.70.270">
    <property type="match status" value="1"/>
</dbReference>
<accession>A0AAV4B3K6</accession>
<name>A0AAV4B3K6_9GAST</name>
<dbReference type="Proteomes" id="UP000735302">
    <property type="component" value="Unassembled WGS sequence"/>
</dbReference>
<proteinExistence type="predicted"/>